<evidence type="ECO:0000256" key="2">
    <source>
        <dbReference type="ARBA" id="ARBA00011900"/>
    </source>
</evidence>
<dbReference type="PANTHER" id="PTHR33841">
    <property type="entry name" value="DNA METHYLTRANSFERASE YEEA-RELATED"/>
    <property type="match status" value="1"/>
</dbReference>
<gene>
    <name evidence="9" type="ordered locus">BC1003_0428</name>
</gene>
<dbReference type="Pfam" id="PF22837">
    <property type="entry name" value="M_Eco57I_C"/>
    <property type="match status" value="1"/>
</dbReference>
<dbReference type="EMBL" id="CP002217">
    <property type="protein sequence ID" value="ADN56431.1"/>
    <property type="molecule type" value="Genomic_DNA"/>
</dbReference>
<evidence type="ECO:0000256" key="6">
    <source>
        <dbReference type="ARBA" id="ARBA00047942"/>
    </source>
</evidence>
<keyword evidence="4 9" id="KW-0808">Transferase</keyword>
<dbReference type="InterPro" id="IPR050953">
    <property type="entry name" value="N4_N6_ade-DNA_methylase"/>
</dbReference>
<name>E1T7P4_BURSG</name>
<accession>E1T7P4</accession>
<dbReference type="Gene3D" id="3.40.50.150">
    <property type="entry name" value="Vaccinia Virus protein VP39"/>
    <property type="match status" value="1"/>
</dbReference>
<dbReference type="SUPFAM" id="SSF53335">
    <property type="entry name" value="S-adenosyl-L-methionine-dependent methyltransferases"/>
    <property type="match status" value="1"/>
</dbReference>
<feature type="domain" description="Type II methyltransferase M.Eco57I C-terminal" evidence="8">
    <location>
        <begin position="333"/>
        <end position="525"/>
    </location>
</feature>
<dbReference type="OrthoDB" id="5611641at2"/>
<feature type="domain" description="Type II methyltransferase M.TaqI-like" evidence="7">
    <location>
        <begin position="171"/>
        <end position="246"/>
    </location>
</feature>
<evidence type="ECO:0000256" key="3">
    <source>
        <dbReference type="ARBA" id="ARBA00022603"/>
    </source>
</evidence>
<dbReference type="Pfam" id="PF07669">
    <property type="entry name" value="Eco57I"/>
    <property type="match status" value="1"/>
</dbReference>
<dbReference type="InterPro" id="IPR054520">
    <property type="entry name" value="M_Eco57I_C"/>
</dbReference>
<dbReference type="AlphaFoldDB" id="E1T7P4"/>
<dbReference type="eggNOG" id="COG0827">
    <property type="taxonomic scope" value="Bacteria"/>
</dbReference>
<reference evidence="9" key="1">
    <citation type="submission" date="2010-09" db="EMBL/GenBank/DDBJ databases">
        <title>Complete sequence of chromosome1 of Burkholderia sp. CCGE1003.</title>
        <authorList>
            <consortium name="US DOE Joint Genome Institute"/>
            <person name="Lucas S."/>
            <person name="Copeland A."/>
            <person name="Lapidus A."/>
            <person name="Cheng J.-F."/>
            <person name="Bruce D."/>
            <person name="Goodwin L."/>
            <person name="Pitluck S."/>
            <person name="Daligault H."/>
            <person name="Davenport K."/>
            <person name="Detter J.C."/>
            <person name="Han C."/>
            <person name="Tapia R."/>
            <person name="Land M."/>
            <person name="Hauser L."/>
            <person name="Jeffries C."/>
            <person name="Kyrpides N."/>
            <person name="Ivanova N."/>
            <person name="Ovchinnikova G."/>
            <person name="Martinez-Romero E."/>
            <person name="Rogel M.A."/>
            <person name="Auchtung J."/>
            <person name="Tiedje J.M."/>
            <person name="Woyke T."/>
        </authorList>
    </citation>
    <scope>NUCLEOTIDE SEQUENCE</scope>
    <source>
        <strain evidence="9">CCGE1003</strain>
    </source>
</reference>
<evidence type="ECO:0000256" key="5">
    <source>
        <dbReference type="ARBA" id="ARBA00022691"/>
    </source>
</evidence>
<dbReference type="GO" id="GO:0009007">
    <property type="term" value="F:site-specific DNA-methyltransferase (adenine-specific) activity"/>
    <property type="evidence" value="ECO:0007669"/>
    <property type="project" value="UniProtKB-EC"/>
</dbReference>
<sequence length="529" mass="57845">MTNIHTEQELIAVALALIGSRTRLSSAERECCKKIRSSRSNELVEATRRDIIDGNDPLGSAFARIRPAETRRENGATYTPWQIVDSMVTWASNEATSPARIVDAGAGSGRFLLAAAKSFPEAELVGIESDPLAALMLRANFACVGLMHRLNLIVGEYRTARLERIDGATLFIGNPPYVRHHRLTEADKTWFSKTAAAYGVKASKLAGLHIHFFLRTLQLAQAGDFGVFITSAEWLDVNYGATLRQLLAGALGGAGLHVLDPEVMPFADATTTGAITCFRVGRRPDNLKVRSVSTLGQLNGLTAGNDVPWHNVETADRWSIIVKPGPSKPAGYIELGELCRVHRGQVTGSNDVWIAGPHTAHLPDVVLTPTVTKARDLLNAGHSLTADHKLRRVVDLPADLAELDDELLPRIQEFLAWAKGQGADQSYIAQHRRAWWSVGLKKPAPIICTYMARRAPAFVRNLCDARHINIAHGLYPREELTDQALDAIAAWLRTNVGVASGRTYAGGLTKFEPKEIERLAIPPLEDLVR</sequence>
<dbReference type="GO" id="GO:0032259">
    <property type="term" value="P:methylation"/>
    <property type="evidence" value="ECO:0007669"/>
    <property type="project" value="UniProtKB-KW"/>
</dbReference>
<evidence type="ECO:0000313" key="9">
    <source>
        <dbReference type="EMBL" id="ADN56431.1"/>
    </source>
</evidence>
<dbReference type="EC" id="2.1.1.72" evidence="2"/>
<dbReference type="KEGG" id="bgf:BC1003_0428"/>
<dbReference type="STRING" id="640512.BC1003_0428"/>
<organism evidence="9">
    <name type="scientific">Burkholderia sp. (strain CCGE1003)</name>
    <dbReference type="NCBI Taxonomy" id="640512"/>
    <lineage>
        <taxon>Bacteria</taxon>
        <taxon>Pseudomonadati</taxon>
        <taxon>Pseudomonadota</taxon>
        <taxon>Betaproteobacteria</taxon>
        <taxon>Burkholderiales</taxon>
        <taxon>Burkholderiaceae</taxon>
        <taxon>Burkholderia</taxon>
    </lineage>
</organism>
<keyword evidence="3 9" id="KW-0489">Methyltransferase</keyword>
<dbReference type="GO" id="GO:0006304">
    <property type="term" value="P:DNA modification"/>
    <property type="evidence" value="ECO:0007669"/>
    <property type="project" value="InterPro"/>
</dbReference>
<dbReference type="PANTHER" id="PTHR33841:SF5">
    <property type="entry name" value="DNA METHYLASE (MODIFICATION METHYLASE) (METHYLTRANSFERASE)-RELATED"/>
    <property type="match status" value="1"/>
</dbReference>
<dbReference type="CDD" id="cd02440">
    <property type="entry name" value="AdoMet_MTases"/>
    <property type="match status" value="1"/>
</dbReference>
<dbReference type="PRINTS" id="PR00507">
    <property type="entry name" value="N12N6MTFRASE"/>
</dbReference>
<evidence type="ECO:0000259" key="8">
    <source>
        <dbReference type="Pfam" id="PF22837"/>
    </source>
</evidence>
<protein>
    <recommendedName>
        <fullName evidence="2">site-specific DNA-methyltransferase (adenine-specific)</fullName>
        <ecNumber evidence="2">2.1.1.72</ecNumber>
    </recommendedName>
</protein>
<comment type="similarity">
    <text evidence="1">Belongs to the N(4)/N(6)-methyltransferase family.</text>
</comment>
<dbReference type="REBASE" id="28026">
    <property type="entry name" value="M.Bsp1003ORF428P"/>
</dbReference>
<keyword evidence="5" id="KW-0949">S-adenosyl-L-methionine</keyword>
<proteinExistence type="inferred from homology"/>
<dbReference type="InterPro" id="IPR011639">
    <property type="entry name" value="MethylTrfase_TaqI-like_dom"/>
</dbReference>
<dbReference type="HOGENOM" id="CLU_020255_0_0_4"/>
<evidence type="ECO:0000259" key="7">
    <source>
        <dbReference type="Pfam" id="PF07669"/>
    </source>
</evidence>
<dbReference type="InterPro" id="IPR029063">
    <property type="entry name" value="SAM-dependent_MTases_sf"/>
</dbReference>
<comment type="catalytic activity">
    <reaction evidence="6">
        <text>a 2'-deoxyadenosine in DNA + S-adenosyl-L-methionine = an N(6)-methyl-2'-deoxyadenosine in DNA + S-adenosyl-L-homocysteine + H(+)</text>
        <dbReference type="Rhea" id="RHEA:15197"/>
        <dbReference type="Rhea" id="RHEA-COMP:12418"/>
        <dbReference type="Rhea" id="RHEA-COMP:12419"/>
        <dbReference type="ChEBI" id="CHEBI:15378"/>
        <dbReference type="ChEBI" id="CHEBI:57856"/>
        <dbReference type="ChEBI" id="CHEBI:59789"/>
        <dbReference type="ChEBI" id="CHEBI:90615"/>
        <dbReference type="ChEBI" id="CHEBI:90616"/>
        <dbReference type="EC" id="2.1.1.72"/>
    </reaction>
</comment>
<evidence type="ECO:0000256" key="1">
    <source>
        <dbReference type="ARBA" id="ARBA00006594"/>
    </source>
</evidence>
<evidence type="ECO:0000256" key="4">
    <source>
        <dbReference type="ARBA" id="ARBA00022679"/>
    </source>
</evidence>